<organism evidence="1 2">
    <name type="scientific">Streptomyces malaysiensis</name>
    <dbReference type="NCBI Taxonomy" id="92644"/>
    <lineage>
        <taxon>Bacteria</taxon>
        <taxon>Bacillati</taxon>
        <taxon>Actinomycetota</taxon>
        <taxon>Actinomycetes</taxon>
        <taxon>Kitasatosporales</taxon>
        <taxon>Streptomycetaceae</taxon>
        <taxon>Streptomyces</taxon>
        <taxon>Streptomyces violaceusniger group</taxon>
    </lineage>
</organism>
<comment type="caution">
    <text evidence="1">The sequence shown here is derived from an EMBL/GenBank/DDBJ whole genome shotgun (WGS) entry which is preliminary data.</text>
</comment>
<sequence>METVERSVPKVMSFTLRAVAHASWLDVLEQGRADPAPRW</sequence>
<reference evidence="1 2" key="1">
    <citation type="submission" date="2015-09" db="EMBL/GenBank/DDBJ databases">
        <title>Genome sequence, genome mining and natural product profiling of a biocontrol bacterium Streptomyces malaysiensis F913.</title>
        <authorList>
            <person name="Xu Y."/>
            <person name="Wei J."/>
            <person name="Xie J."/>
            <person name="Li T."/>
            <person name="Zhou Z."/>
        </authorList>
    </citation>
    <scope>NUCLEOTIDE SEQUENCE [LARGE SCALE GENOMIC DNA]</scope>
    <source>
        <strain evidence="1 2">F913</strain>
    </source>
</reference>
<dbReference type="Proteomes" id="UP000236520">
    <property type="component" value="Unassembled WGS sequence"/>
</dbReference>
<keyword evidence="2" id="KW-1185">Reference proteome</keyword>
<proteinExistence type="predicted"/>
<evidence type="ECO:0000313" key="2">
    <source>
        <dbReference type="Proteomes" id="UP000236520"/>
    </source>
</evidence>
<name>A0A2J7ZBL5_STRMQ</name>
<protein>
    <submittedName>
        <fullName evidence="1">Uncharacterized protein</fullName>
    </submittedName>
</protein>
<gene>
    <name evidence="1" type="ORF">SMF913_13604</name>
</gene>
<dbReference type="AlphaFoldDB" id="A0A2J7ZBL5"/>
<dbReference type="EMBL" id="LJIW01000001">
    <property type="protein sequence ID" value="PNG97579.1"/>
    <property type="molecule type" value="Genomic_DNA"/>
</dbReference>
<evidence type="ECO:0000313" key="1">
    <source>
        <dbReference type="EMBL" id="PNG97579.1"/>
    </source>
</evidence>
<accession>A0A2J7ZBL5</accession>